<evidence type="ECO:0000313" key="1">
    <source>
        <dbReference type="EMBL" id="EKB43676.1"/>
    </source>
</evidence>
<comment type="caution">
    <text evidence="1">The sequence shown here is derived from an EMBL/GenBank/DDBJ whole genome shotgun (WGS) entry which is preliminary data.</text>
</comment>
<keyword evidence="2" id="KW-1185">Reference proteome</keyword>
<gene>
    <name evidence="1" type="ORF">B857_03514</name>
</gene>
<dbReference type="AlphaFoldDB" id="K1KMD5"/>
<dbReference type="EMBL" id="AMCK01000026">
    <property type="protein sequence ID" value="EKB43676.1"/>
    <property type="molecule type" value="Genomic_DNA"/>
</dbReference>
<evidence type="ECO:0000313" key="2">
    <source>
        <dbReference type="Proteomes" id="UP000004738"/>
    </source>
</evidence>
<sequence length="138" mass="15741">MKKAIPIVLGIFLLGLGIFLVYEFATEPKIVEGVTSKAIDDKGRPSDITNLFTQGETVYFSAKRNRFWTNEAEVVWYKGEIKQENRFLVEEEVLVNDAKYFTAELSVPEGLEEGHYGVTIYVKGKKIMETHAEFDVKK</sequence>
<proteinExistence type="predicted"/>
<accession>K1KMD5</accession>
<name>K1KMD5_9BACL</name>
<protein>
    <submittedName>
        <fullName evidence="1">Uncharacterized protein</fullName>
    </submittedName>
</protein>
<organism evidence="1 2">
    <name type="scientific">Solibacillus isronensis B3W22</name>
    <dbReference type="NCBI Taxonomy" id="1224748"/>
    <lineage>
        <taxon>Bacteria</taxon>
        <taxon>Bacillati</taxon>
        <taxon>Bacillota</taxon>
        <taxon>Bacilli</taxon>
        <taxon>Bacillales</taxon>
        <taxon>Caryophanaceae</taxon>
        <taxon>Solibacillus</taxon>
    </lineage>
</organism>
<reference evidence="1 2" key="1">
    <citation type="journal article" date="2012" name="J. Bacteriol.">
        <title>Draft Genome Sequence of Bacillus isronensis Strain B3W22, Isolated from the Upper Atmosphere.</title>
        <authorList>
            <person name="Shivaji S."/>
            <person name="Ara S."/>
            <person name="Singh S.K."/>
            <person name="Bandi S."/>
            <person name="Singh A."/>
            <person name="Pinnaka A.K."/>
        </authorList>
    </citation>
    <scope>NUCLEOTIDE SEQUENCE [LARGE SCALE GENOMIC DNA]</scope>
    <source>
        <strain evidence="1 2">B3W22</strain>
    </source>
</reference>
<dbReference type="RefSeq" id="WP_008408434.1">
    <property type="nucleotide sequence ID" value="NZ_AMCK01000026.1"/>
</dbReference>
<dbReference type="PATRIC" id="fig|1224748.3.peg.3478"/>
<dbReference type="Proteomes" id="UP000004738">
    <property type="component" value="Unassembled WGS sequence"/>
</dbReference>